<evidence type="ECO:0000259" key="10">
    <source>
        <dbReference type="PROSITE" id="PS01124"/>
    </source>
</evidence>
<protein>
    <submittedName>
        <fullName evidence="11">AraC family transcriptional regulator</fullName>
    </submittedName>
</protein>
<accession>A0ABX7LBX8</accession>
<dbReference type="Proteomes" id="UP000663452">
    <property type="component" value="Chromosome"/>
</dbReference>
<comment type="subcellular location">
    <subcellularLocation>
        <location evidence="1">Cell membrane</location>
        <topology evidence="1">Multi-pass membrane protein</topology>
    </subcellularLocation>
</comment>
<keyword evidence="2" id="KW-1003">Cell membrane</keyword>
<dbReference type="InterPro" id="IPR009057">
    <property type="entry name" value="Homeodomain-like_sf"/>
</dbReference>
<proteinExistence type="predicted"/>
<feature type="domain" description="HTH araC/xylS-type" evidence="10">
    <location>
        <begin position="652"/>
        <end position="750"/>
    </location>
</feature>
<evidence type="ECO:0000256" key="1">
    <source>
        <dbReference type="ARBA" id="ARBA00004651"/>
    </source>
</evidence>
<evidence type="ECO:0000256" key="9">
    <source>
        <dbReference type="SAM" id="Phobius"/>
    </source>
</evidence>
<dbReference type="PANTHER" id="PTHR43280:SF28">
    <property type="entry name" value="HTH-TYPE TRANSCRIPTIONAL ACTIVATOR RHAS"/>
    <property type="match status" value="1"/>
</dbReference>
<evidence type="ECO:0000256" key="7">
    <source>
        <dbReference type="ARBA" id="ARBA00023136"/>
    </source>
</evidence>
<reference evidence="11 12" key="1">
    <citation type="submission" date="2021-02" db="EMBL/GenBank/DDBJ databases">
        <title>Paenibacillus tianjinensis sp. nov.</title>
        <authorList>
            <person name="Liu H."/>
        </authorList>
    </citation>
    <scope>NUCLEOTIDE SEQUENCE [LARGE SCALE GENOMIC DNA]</scope>
    <source>
        <strain evidence="11 12">TB2019</strain>
    </source>
</reference>
<feature type="transmembrane region" description="Helical" evidence="9">
    <location>
        <begin position="297"/>
        <end position="319"/>
    </location>
</feature>
<evidence type="ECO:0000256" key="6">
    <source>
        <dbReference type="ARBA" id="ARBA00023125"/>
    </source>
</evidence>
<dbReference type="Pfam" id="PF02743">
    <property type="entry name" value="dCache_1"/>
    <property type="match status" value="1"/>
</dbReference>
<evidence type="ECO:0000256" key="4">
    <source>
        <dbReference type="ARBA" id="ARBA00022989"/>
    </source>
</evidence>
<evidence type="ECO:0000256" key="5">
    <source>
        <dbReference type="ARBA" id="ARBA00023015"/>
    </source>
</evidence>
<dbReference type="SUPFAM" id="SSF46689">
    <property type="entry name" value="Homeodomain-like"/>
    <property type="match status" value="1"/>
</dbReference>
<dbReference type="PANTHER" id="PTHR43280">
    <property type="entry name" value="ARAC-FAMILY TRANSCRIPTIONAL REGULATOR"/>
    <property type="match status" value="1"/>
</dbReference>
<organism evidence="11 12">
    <name type="scientific">Paenibacillus tianjinensis</name>
    <dbReference type="NCBI Taxonomy" id="2810347"/>
    <lineage>
        <taxon>Bacteria</taxon>
        <taxon>Bacillati</taxon>
        <taxon>Bacillota</taxon>
        <taxon>Bacilli</taxon>
        <taxon>Bacillales</taxon>
        <taxon>Paenibacillaceae</taxon>
        <taxon>Paenibacillus</taxon>
    </lineage>
</organism>
<keyword evidence="8" id="KW-0804">Transcription</keyword>
<dbReference type="EMBL" id="CP070969">
    <property type="protein sequence ID" value="QSF44279.1"/>
    <property type="molecule type" value="Genomic_DNA"/>
</dbReference>
<evidence type="ECO:0000256" key="3">
    <source>
        <dbReference type="ARBA" id="ARBA00022692"/>
    </source>
</evidence>
<keyword evidence="6" id="KW-0238">DNA-binding</keyword>
<gene>
    <name evidence="11" type="ORF">JRJ22_24175</name>
</gene>
<evidence type="ECO:0000313" key="12">
    <source>
        <dbReference type="Proteomes" id="UP000663452"/>
    </source>
</evidence>
<dbReference type="RefSeq" id="WP_206101869.1">
    <property type="nucleotide sequence ID" value="NZ_CP070969.1"/>
</dbReference>
<dbReference type="Pfam" id="PF12833">
    <property type="entry name" value="HTH_18"/>
    <property type="match status" value="1"/>
</dbReference>
<keyword evidence="4 9" id="KW-1133">Transmembrane helix</keyword>
<keyword evidence="5" id="KW-0805">Transcription regulation</keyword>
<sequence>MKKIPMILQLALILFCIMAIPTAILTWYSGSQIIENSEAAIGESTLAGLNANRKLNENALANLAQDTSRLAATNIFEPIRSVDTYSELNSNYNNVSRSLSVFKELLNLNRRVDGVYSSYFHLDGSDYVISTDSSITKLEHYESLEWTTKALEGRRGISGVWVPRKLDSGVNVVSYVYPLNRLSSTTRGLIVVNMRESQIGDYLHATEVGDNNTMLLESDGKVISYNDKSLLLTDGFELPFLREMLTEEANEGYSFHELDGKRLVYAWSRSDVSGWWNVTWSSMDELMSKSRDMQGNIILLTGAIILLGTVLAVLLATWLSRPLRQLVQTIRAKSDLGVVNKNELAFLDLAFKRMQEEEESLFQLLQEREQDTRSLAVHHLLRGEITPRITEVFPEACYRIAVVSIDQYRRYVSNTNVETRSYHRYLLNTKYESLFPEGILARSVYHNDGCIVIVMNFSPDGYEHSGGQIHQALETIRDQSSELLGHSVTIGVSDLADTLEMVTQRLFEAMELIKQRIINGAGSIMYWQEEEENSRKYMDSESSERRILNFLDAGNLDGIIKELQLIRCQIGSEENISYDNIMFIYHQLIGATIKHLRENHIGTGRMIMGKGNIYSILAAMDTLDELEEYLHEFFREIVQSLDRSADDTNHGERIIQYLKGNYREEIVFEDMAKEIGISYSYMRKIVYEQTGKSMIDFVNQLRIEKAKELLLDTEFTIKQIAAEVGYFNVQSFNRFFRKYEGMPPSSYKSAKSKSS</sequence>
<evidence type="ECO:0000256" key="2">
    <source>
        <dbReference type="ARBA" id="ARBA00022475"/>
    </source>
</evidence>
<keyword evidence="12" id="KW-1185">Reference proteome</keyword>
<dbReference type="SMART" id="SM00342">
    <property type="entry name" value="HTH_ARAC"/>
    <property type="match status" value="1"/>
</dbReference>
<evidence type="ECO:0000256" key="8">
    <source>
        <dbReference type="ARBA" id="ARBA00023163"/>
    </source>
</evidence>
<dbReference type="PROSITE" id="PS01124">
    <property type="entry name" value="HTH_ARAC_FAMILY_2"/>
    <property type="match status" value="1"/>
</dbReference>
<name>A0ABX7LBX8_9BACL</name>
<dbReference type="InterPro" id="IPR033479">
    <property type="entry name" value="dCache_1"/>
</dbReference>
<dbReference type="Gene3D" id="3.30.450.20">
    <property type="entry name" value="PAS domain"/>
    <property type="match status" value="1"/>
</dbReference>
<dbReference type="Gene3D" id="1.10.10.60">
    <property type="entry name" value="Homeodomain-like"/>
    <property type="match status" value="2"/>
</dbReference>
<dbReference type="InterPro" id="IPR018062">
    <property type="entry name" value="HTH_AraC-typ_CS"/>
</dbReference>
<keyword evidence="3 9" id="KW-0812">Transmembrane</keyword>
<feature type="transmembrane region" description="Helical" evidence="9">
    <location>
        <begin position="6"/>
        <end position="28"/>
    </location>
</feature>
<dbReference type="PROSITE" id="PS00041">
    <property type="entry name" value="HTH_ARAC_FAMILY_1"/>
    <property type="match status" value="1"/>
</dbReference>
<evidence type="ECO:0000313" key="11">
    <source>
        <dbReference type="EMBL" id="QSF44279.1"/>
    </source>
</evidence>
<keyword evidence="7 9" id="KW-0472">Membrane</keyword>
<dbReference type="InterPro" id="IPR018060">
    <property type="entry name" value="HTH_AraC"/>
</dbReference>